<proteinExistence type="inferred from homology"/>
<dbReference type="InterPro" id="IPR050166">
    <property type="entry name" value="ABC_transporter_ATP-bind"/>
</dbReference>
<organism evidence="3">
    <name type="scientific">Rhizobium leguminosarum bv. trifolii</name>
    <dbReference type="NCBI Taxonomy" id="386"/>
    <lineage>
        <taxon>Bacteria</taxon>
        <taxon>Pseudomonadati</taxon>
        <taxon>Pseudomonadota</taxon>
        <taxon>Alphaproteobacteria</taxon>
        <taxon>Hyphomicrobiales</taxon>
        <taxon>Rhizobiaceae</taxon>
        <taxon>Rhizobium/Agrobacterium group</taxon>
        <taxon>Rhizobium</taxon>
    </lineage>
</organism>
<dbReference type="PANTHER" id="PTHR42788">
    <property type="entry name" value="TAURINE IMPORT ATP-BINDING PROTEIN-RELATED"/>
    <property type="match status" value="1"/>
</dbReference>
<dbReference type="EMBL" id="KX489817">
    <property type="protein sequence ID" value="AOO92181.1"/>
    <property type="molecule type" value="Genomic_DNA"/>
</dbReference>
<evidence type="ECO:0000256" key="2">
    <source>
        <dbReference type="ARBA" id="ARBA00022448"/>
    </source>
</evidence>
<dbReference type="PANTHER" id="PTHR42788:SF19">
    <property type="entry name" value="ALIPHATIC SULFONATES IMPORT ATP-BINDING PROTEIN SSUB 2"/>
    <property type="match status" value="1"/>
</dbReference>
<name>A0A1C9HZT4_RHILT</name>
<evidence type="ECO:0000313" key="3">
    <source>
        <dbReference type="EMBL" id="AOO92181.1"/>
    </source>
</evidence>
<comment type="similarity">
    <text evidence="1">Belongs to the ABC transporter superfamily.</text>
</comment>
<sequence length="114" mass="12759">MRVSIARALITRPQLLLLDEPFGALDEINRARLHDDLLRIWSETGCTIVMVTHSTTESVYLSNRVIVMAARPGRIIGSVNVSEPYPRTKAFRLRPGFSDHVRQVSALLDDASSE</sequence>
<reference evidence="3" key="1">
    <citation type="journal article" date="2015" name="BMC Genomics">
        <title>Transcriptome profiling of a Rhizobium leguminosarum bv. trifolii rosR mutant reveals the role of the transcriptional regulator RosR in motility, synthesis of cell-surface components, and other cellular processes.</title>
        <authorList>
            <person name="Rachwal K."/>
            <person name="Matczynska E."/>
            <person name="Janczarek M."/>
        </authorList>
    </citation>
    <scope>NUCLEOTIDE SEQUENCE</scope>
    <source>
        <strain evidence="3">Rt24.2</strain>
    </source>
</reference>
<keyword evidence="2" id="KW-0813">Transport</keyword>
<protein>
    <submittedName>
        <fullName evidence="3">Nitrate ABC transporter ATPase</fullName>
    </submittedName>
</protein>
<evidence type="ECO:0000256" key="1">
    <source>
        <dbReference type="ARBA" id="ARBA00005417"/>
    </source>
</evidence>
<dbReference type="SUPFAM" id="SSF52540">
    <property type="entry name" value="P-loop containing nucleoside triphosphate hydrolases"/>
    <property type="match status" value="1"/>
</dbReference>
<dbReference type="Gene3D" id="3.40.50.300">
    <property type="entry name" value="P-loop containing nucleotide triphosphate hydrolases"/>
    <property type="match status" value="1"/>
</dbReference>
<dbReference type="RefSeq" id="WP_425349427.1">
    <property type="nucleotide sequence ID" value="NZ_MAMO01000078.1"/>
</dbReference>
<dbReference type="AlphaFoldDB" id="A0A1C9HZT4"/>
<dbReference type="InterPro" id="IPR027417">
    <property type="entry name" value="P-loop_NTPase"/>
</dbReference>
<accession>A0A1C9HZT4</accession>
<reference evidence="3" key="2">
    <citation type="journal article" date="2016" name="Front. Microbiol.">
        <title>The Regulatory Protein RosR Affects Rhizobium leguminosarum bv. trifolii Protein Profiles, Cell Surface Properties, and Symbiosis with Clover.</title>
        <authorList>
            <person name="Rachwal K."/>
            <person name="Boguszewska A."/>
            <person name="Kopcinska J."/>
            <person name="Karas M."/>
            <person name="Tchorzewski M."/>
            <person name="Janczarek M."/>
        </authorList>
    </citation>
    <scope>NUCLEOTIDE SEQUENCE</scope>
    <source>
        <strain evidence="3">Rt24.2</strain>
    </source>
</reference>